<dbReference type="PANTHER" id="PTHR12224:SF0">
    <property type="entry name" value="BETA-1,4-MANNOSYL-GLYCOPROTEIN 4-BETA-N-ACETYLGLUCOSAMINYLTRANSFERASE"/>
    <property type="match status" value="1"/>
</dbReference>
<name>A0ABX9PXU8_9GAMM</name>
<dbReference type="Pfam" id="PF04724">
    <property type="entry name" value="Glyco_transf_17"/>
    <property type="match status" value="1"/>
</dbReference>
<dbReference type="EMBL" id="NSDJ01000001">
    <property type="protein sequence ID" value="RKF69770.1"/>
    <property type="molecule type" value="Genomic_DNA"/>
</dbReference>
<evidence type="ECO:0000313" key="2">
    <source>
        <dbReference type="Proteomes" id="UP000284853"/>
    </source>
</evidence>
<gene>
    <name evidence="1" type="ORF">CKQ54_15910</name>
</gene>
<comment type="caution">
    <text evidence="1">The sequence shown here is derived from an EMBL/GenBank/DDBJ whole genome shotgun (WGS) entry which is preliminary data.</text>
</comment>
<evidence type="ECO:0000313" key="1">
    <source>
        <dbReference type="EMBL" id="RKF69770.1"/>
    </source>
</evidence>
<dbReference type="InterPro" id="IPR006813">
    <property type="entry name" value="Glyco_trans_17"/>
</dbReference>
<dbReference type="RefSeq" id="WP_120163048.1">
    <property type="nucleotide sequence ID" value="NZ_JBNVZW010000007.1"/>
</dbReference>
<reference evidence="1 2" key="1">
    <citation type="submission" date="2017-08" db="EMBL/GenBank/DDBJ databases">
        <title>Comparative genomics of bacteria isolated from necrotic lesions of AOD affected trees.</title>
        <authorList>
            <person name="Doonan J."/>
            <person name="Denman S."/>
            <person name="Mcdonald J.E."/>
        </authorList>
    </citation>
    <scope>NUCLEOTIDE SEQUENCE [LARGE SCALE GENOMIC DNA]</scope>
    <source>
        <strain evidence="1 2">CIP 105588</strain>
    </source>
</reference>
<keyword evidence="2" id="KW-1185">Reference proteome</keyword>
<accession>A0ABX9PXU8</accession>
<organism evidence="1 2">
    <name type="scientific">Rahnella variigena</name>
    <dbReference type="NCBI Taxonomy" id="574964"/>
    <lineage>
        <taxon>Bacteria</taxon>
        <taxon>Pseudomonadati</taxon>
        <taxon>Pseudomonadota</taxon>
        <taxon>Gammaproteobacteria</taxon>
        <taxon>Enterobacterales</taxon>
        <taxon>Yersiniaceae</taxon>
        <taxon>Rahnella</taxon>
    </lineage>
</organism>
<sequence length="302" mass="36031">MIYDCFLFYDEDMLLDIRLNTLYPHVDWFVIVESRYTFTGKKREKLHFDISKYEKFKDKIIYVINEAVPVIHDKSFKSNCSVVEAGQSDPWENETVARNSIMLGLKNAQDDDIIIVSDVDEIINPESISQFSHFHLCTILHQNFYNYKFNIQVLNNDGSARKCKLPKMVKFKVLKKFFLSQPDLLRNVKRRGSVIRESWLRWNWLKYRTKTVNNGGWHFSWVMTDERISEKMSTISHTEHNTPEFNNPDHIRRCVENNQDLWNRQRVMKVIPVTKEFFPDYLVNKKDELAAFIRQEESITDN</sequence>
<dbReference type="PANTHER" id="PTHR12224">
    <property type="entry name" value="BETA-1,4-MANNOSYL-GLYCOPROTEIN BETA-1,4-N-ACETYLGLUCOSAMINYL-TRANSFERASE"/>
    <property type="match status" value="1"/>
</dbReference>
<dbReference type="GeneID" id="302710294"/>
<protein>
    <submittedName>
        <fullName evidence="1">Benzoate transporter</fullName>
    </submittedName>
</protein>
<dbReference type="Proteomes" id="UP000284853">
    <property type="component" value="Unassembled WGS sequence"/>
</dbReference>
<proteinExistence type="predicted"/>